<keyword evidence="1" id="KW-0732">Signal</keyword>
<organism evidence="2 3">
    <name type="scientific">Duganella aquatilis</name>
    <dbReference type="NCBI Taxonomy" id="2666082"/>
    <lineage>
        <taxon>Bacteria</taxon>
        <taxon>Pseudomonadati</taxon>
        <taxon>Pseudomonadota</taxon>
        <taxon>Betaproteobacteria</taxon>
        <taxon>Burkholderiales</taxon>
        <taxon>Oxalobacteraceae</taxon>
        <taxon>Telluria group</taxon>
        <taxon>Duganella</taxon>
    </lineage>
</organism>
<dbReference type="Proteomes" id="UP000439986">
    <property type="component" value="Unassembled WGS sequence"/>
</dbReference>
<dbReference type="InterPro" id="IPR022265">
    <property type="entry name" value="CHP03790"/>
</dbReference>
<dbReference type="AlphaFoldDB" id="A0A844D8A1"/>
<dbReference type="EMBL" id="WKJL01000015">
    <property type="protein sequence ID" value="MRW86245.1"/>
    <property type="molecule type" value="Genomic_DNA"/>
</dbReference>
<keyword evidence="3" id="KW-1185">Reference proteome</keyword>
<name>A0A844D8A1_9BURK</name>
<proteinExistence type="predicted"/>
<comment type="caution">
    <text evidence="2">The sequence shown here is derived from an EMBL/GenBank/DDBJ whole genome shotgun (WGS) entry which is preliminary data.</text>
</comment>
<dbReference type="NCBIfam" id="TIGR03790">
    <property type="entry name" value="TIGR03790 family protein"/>
    <property type="match status" value="1"/>
</dbReference>
<sequence length="356" mass="39241">MESGRRRRPLRHDRLPVRFRILFSLAFLACCAAQAQQVRPAEGSPLTAAQLAVVINDDDPLSVEVGEYYRKVRDVPPQNVVHVRIPNSPRQLNAEQFRHLKEQIDARLTPQIQAVLMVWTAPYAVECNSITSAYTLGLDSALCQKPCEPSKPSNYFNAPAGLPFQGYGMRLSMLLPTESLAAAKALIGRGMASGFSMPNASAYYLTTSETPRNSRAPFFPRPGALPARKLTIKQLHADSLEGQSDIMIYQTGMARVAKLDTLRFLPGALADHLTSTGGDLLSDGQMSSLRWLDAGATASYGSVTEPCNYWQKFPQPTVLLRQYLQGNTAIEAYWKSVAWPAQGVFIGEPLAAPYRR</sequence>
<gene>
    <name evidence="2" type="ORF">GJ698_19415</name>
</gene>
<reference evidence="2 3" key="1">
    <citation type="submission" date="2019-11" db="EMBL/GenBank/DDBJ databases">
        <title>Novel species isolated from a subtropical stream in China.</title>
        <authorList>
            <person name="Lu H."/>
        </authorList>
    </citation>
    <scope>NUCLEOTIDE SEQUENCE [LARGE SCALE GENOMIC DNA]</scope>
    <source>
        <strain evidence="2 3">FT26W</strain>
    </source>
</reference>
<evidence type="ECO:0000256" key="1">
    <source>
        <dbReference type="SAM" id="SignalP"/>
    </source>
</evidence>
<evidence type="ECO:0000313" key="3">
    <source>
        <dbReference type="Proteomes" id="UP000439986"/>
    </source>
</evidence>
<protein>
    <submittedName>
        <fullName evidence="2">TIGR03790 family protein</fullName>
    </submittedName>
</protein>
<feature type="chain" id="PRO_5032660321" evidence="1">
    <location>
        <begin position="36"/>
        <end position="356"/>
    </location>
</feature>
<accession>A0A844D8A1</accession>
<feature type="signal peptide" evidence="1">
    <location>
        <begin position="1"/>
        <end position="35"/>
    </location>
</feature>
<evidence type="ECO:0000313" key="2">
    <source>
        <dbReference type="EMBL" id="MRW86245.1"/>
    </source>
</evidence>